<dbReference type="CDD" id="cd06464">
    <property type="entry name" value="ACD_sHsps-like"/>
    <property type="match status" value="1"/>
</dbReference>
<evidence type="ECO:0000313" key="5">
    <source>
        <dbReference type="EMBL" id="GEO05621.1"/>
    </source>
</evidence>
<dbReference type="Proteomes" id="UP000321532">
    <property type="component" value="Unassembled WGS sequence"/>
</dbReference>
<dbReference type="SUPFAM" id="SSF49764">
    <property type="entry name" value="HSP20-like chaperones"/>
    <property type="match status" value="1"/>
</dbReference>
<dbReference type="PANTHER" id="PTHR11527">
    <property type="entry name" value="HEAT-SHOCK PROTEIN 20 FAMILY MEMBER"/>
    <property type="match status" value="1"/>
</dbReference>
<dbReference type="InterPro" id="IPR002068">
    <property type="entry name" value="A-crystallin/Hsp20_dom"/>
</dbReference>
<dbReference type="AlphaFoldDB" id="A0A512B0Y6"/>
<organism evidence="5 6">
    <name type="scientific">Adhaeribacter aerolatus</name>
    <dbReference type="NCBI Taxonomy" id="670289"/>
    <lineage>
        <taxon>Bacteria</taxon>
        <taxon>Pseudomonadati</taxon>
        <taxon>Bacteroidota</taxon>
        <taxon>Cytophagia</taxon>
        <taxon>Cytophagales</taxon>
        <taxon>Hymenobacteraceae</taxon>
        <taxon>Adhaeribacter</taxon>
    </lineage>
</organism>
<dbReference type="Pfam" id="PF00011">
    <property type="entry name" value="HSP20"/>
    <property type="match status" value="1"/>
</dbReference>
<dbReference type="InterPro" id="IPR008978">
    <property type="entry name" value="HSP20-like_chaperone"/>
</dbReference>
<proteinExistence type="inferred from homology"/>
<feature type="compositionally biased region" description="Low complexity" evidence="3">
    <location>
        <begin position="160"/>
        <end position="176"/>
    </location>
</feature>
<reference evidence="5 6" key="1">
    <citation type="submission" date="2019-07" db="EMBL/GenBank/DDBJ databases">
        <title>Whole genome shotgun sequence of Adhaeribacter aerolatus NBRC 106133.</title>
        <authorList>
            <person name="Hosoyama A."/>
            <person name="Uohara A."/>
            <person name="Ohji S."/>
            <person name="Ichikawa N."/>
        </authorList>
    </citation>
    <scope>NUCLEOTIDE SEQUENCE [LARGE SCALE GENOMIC DNA]</scope>
    <source>
        <strain evidence="5 6">NBRC 106133</strain>
    </source>
</reference>
<protein>
    <recommendedName>
        <fullName evidence="4">SHSP domain-containing protein</fullName>
    </recommendedName>
</protein>
<dbReference type="Gene3D" id="2.60.40.790">
    <property type="match status" value="1"/>
</dbReference>
<dbReference type="InterPro" id="IPR031107">
    <property type="entry name" value="Small_HSP"/>
</dbReference>
<feature type="domain" description="SHSP" evidence="4">
    <location>
        <begin position="39"/>
        <end position="152"/>
    </location>
</feature>
<evidence type="ECO:0000256" key="3">
    <source>
        <dbReference type="SAM" id="MobiDB-lite"/>
    </source>
</evidence>
<evidence type="ECO:0000256" key="2">
    <source>
        <dbReference type="RuleBase" id="RU003616"/>
    </source>
</evidence>
<comment type="similarity">
    <text evidence="1 2">Belongs to the small heat shock protein (HSP20) family.</text>
</comment>
<dbReference type="RefSeq" id="WP_246151105.1">
    <property type="nucleotide sequence ID" value="NZ_BJYS01000025.1"/>
</dbReference>
<comment type="caution">
    <text evidence="5">The sequence shown here is derived from an EMBL/GenBank/DDBJ whole genome shotgun (WGS) entry which is preliminary data.</text>
</comment>
<name>A0A512B0Y6_9BACT</name>
<gene>
    <name evidence="5" type="ORF">AAE02nite_32850</name>
</gene>
<feature type="region of interest" description="Disordered" evidence="3">
    <location>
        <begin position="137"/>
        <end position="198"/>
    </location>
</feature>
<evidence type="ECO:0000256" key="1">
    <source>
        <dbReference type="PROSITE-ProRule" id="PRU00285"/>
    </source>
</evidence>
<dbReference type="PROSITE" id="PS01031">
    <property type="entry name" value="SHSP"/>
    <property type="match status" value="1"/>
</dbReference>
<accession>A0A512B0Y6</accession>
<evidence type="ECO:0000313" key="6">
    <source>
        <dbReference type="Proteomes" id="UP000321532"/>
    </source>
</evidence>
<evidence type="ECO:0000259" key="4">
    <source>
        <dbReference type="PROSITE" id="PS01031"/>
    </source>
</evidence>
<keyword evidence="6" id="KW-1185">Reference proteome</keyword>
<dbReference type="EMBL" id="BJYS01000025">
    <property type="protein sequence ID" value="GEO05621.1"/>
    <property type="molecule type" value="Genomic_DNA"/>
</dbReference>
<sequence length="198" mass="22546">MKEVTMAIQKFGGLMDDFVPPTFSSMIDRFFQDSVNQRRRMADFNPQVDACETENGYEIELTLPGLKKEEINIELQEGRLTVSGERKFRNENTNKRYQIVESQYGSFSRSFQLPNNIDPNAISAEFQDGILRLTVPKDRQKTQKHQIQIKEGTTQTRVEQGQNASANNAQLNNQSGENGKPGQTISIDQQQKKSKSPK</sequence>